<gene>
    <name evidence="1" type="primary">AVEN_147834_1</name>
    <name evidence="1" type="ORF">TNIN_240201</name>
</gene>
<dbReference type="AlphaFoldDB" id="A0A8X6YDJ0"/>
<evidence type="ECO:0000313" key="2">
    <source>
        <dbReference type="Proteomes" id="UP000886998"/>
    </source>
</evidence>
<protein>
    <submittedName>
        <fullName evidence="1">Uncharacterized protein</fullName>
    </submittedName>
</protein>
<keyword evidence="2" id="KW-1185">Reference proteome</keyword>
<comment type="caution">
    <text evidence="1">The sequence shown here is derived from an EMBL/GenBank/DDBJ whole genome shotgun (WGS) entry which is preliminary data.</text>
</comment>
<accession>A0A8X6YDJ0</accession>
<reference evidence="1" key="1">
    <citation type="submission" date="2020-08" db="EMBL/GenBank/DDBJ databases">
        <title>Multicomponent nature underlies the extraordinary mechanical properties of spider dragline silk.</title>
        <authorList>
            <person name="Kono N."/>
            <person name="Nakamura H."/>
            <person name="Mori M."/>
            <person name="Yoshida Y."/>
            <person name="Ohtoshi R."/>
            <person name="Malay A.D."/>
            <person name="Moran D.A.P."/>
            <person name="Tomita M."/>
            <person name="Numata K."/>
            <person name="Arakawa K."/>
        </authorList>
    </citation>
    <scope>NUCLEOTIDE SEQUENCE</scope>
</reference>
<dbReference type="EMBL" id="BMAV01017186">
    <property type="protein sequence ID" value="GFY68668.1"/>
    <property type="molecule type" value="Genomic_DNA"/>
</dbReference>
<dbReference type="Proteomes" id="UP000886998">
    <property type="component" value="Unassembled WGS sequence"/>
</dbReference>
<sequence>MKMNSEIQIIENYRVTSDYEWLEFKAEIGNQIQKSVFLYENNNSIDSFDDPRREIDITVEEEDKFCFETKKNYTRIIPPEQVT</sequence>
<proteinExistence type="predicted"/>
<name>A0A8X6YDJ0_9ARAC</name>
<organism evidence="1 2">
    <name type="scientific">Trichonephila inaurata madagascariensis</name>
    <dbReference type="NCBI Taxonomy" id="2747483"/>
    <lineage>
        <taxon>Eukaryota</taxon>
        <taxon>Metazoa</taxon>
        <taxon>Ecdysozoa</taxon>
        <taxon>Arthropoda</taxon>
        <taxon>Chelicerata</taxon>
        <taxon>Arachnida</taxon>
        <taxon>Araneae</taxon>
        <taxon>Araneomorphae</taxon>
        <taxon>Entelegynae</taxon>
        <taxon>Araneoidea</taxon>
        <taxon>Nephilidae</taxon>
        <taxon>Trichonephila</taxon>
        <taxon>Trichonephila inaurata</taxon>
    </lineage>
</organism>
<evidence type="ECO:0000313" key="1">
    <source>
        <dbReference type="EMBL" id="GFY68668.1"/>
    </source>
</evidence>